<proteinExistence type="predicted"/>
<keyword evidence="1" id="KW-1185">Reference proteome</keyword>
<dbReference type="AlphaFoldDB" id="A0A1I8FNY3"/>
<evidence type="ECO:0000313" key="1">
    <source>
        <dbReference type="Proteomes" id="UP000095280"/>
    </source>
</evidence>
<dbReference type="WBParaSite" id="maker-unitig_41892-snap-gene-0.2-mRNA-1">
    <property type="protein sequence ID" value="maker-unitig_41892-snap-gene-0.2-mRNA-1"/>
    <property type="gene ID" value="maker-unitig_41892-snap-gene-0.2"/>
</dbReference>
<reference evidence="2" key="1">
    <citation type="submission" date="2016-11" db="UniProtKB">
        <authorList>
            <consortium name="WormBaseParasite"/>
        </authorList>
    </citation>
    <scope>IDENTIFICATION</scope>
</reference>
<organism evidence="1 2">
    <name type="scientific">Macrostomum lignano</name>
    <dbReference type="NCBI Taxonomy" id="282301"/>
    <lineage>
        <taxon>Eukaryota</taxon>
        <taxon>Metazoa</taxon>
        <taxon>Spiralia</taxon>
        <taxon>Lophotrochozoa</taxon>
        <taxon>Platyhelminthes</taxon>
        <taxon>Rhabditophora</taxon>
        <taxon>Macrostomorpha</taxon>
        <taxon>Macrostomida</taxon>
        <taxon>Macrostomidae</taxon>
        <taxon>Macrostomum</taxon>
    </lineage>
</organism>
<evidence type="ECO:0000313" key="2">
    <source>
        <dbReference type="WBParaSite" id="maker-unitig_41892-snap-gene-0.2-mRNA-1"/>
    </source>
</evidence>
<dbReference type="Proteomes" id="UP000095280">
    <property type="component" value="Unplaced"/>
</dbReference>
<protein>
    <submittedName>
        <fullName evidence="2">Oxidoreductase</fullName>
    </submittedName>
</protein>
<accession>A0A1I8FNY3</accession>
<sequence>MNCQTGQTVCGLLLADALPAGDSERRSFGPEEPVGSIELERAVINHYDALACRRQCWW</sequence>
<name>A0A1I8FNY3_9PLAT</name>